<organism evidence="1">
    <name type="scientific">Arundo donax</name>
    <name type="common">Giant reed</name>
    <name type="synonym">Donax arundinaceus</name>
    <dbReference type="NCBI Taxonomy" id="35708"/>
    <lineage>
        <taxon>Eukaryota</taxon>
        <taxon>Viridiplantae</taxon>
        <taxon>Streptophyta</taxon>
        <taxon>Embryophyta</taxon>
        <taxon>Tracheophyta</taxon>
        <taxon>Spermatophyta</taxon>
        <taxon>Magnoliopsida</taxon>
        <taxon>Liliopsida</taxon>
        <taxon>Poales</taxon>
        <taxon>Poaceae</taxon>
        <taxon>PACMAD clade</taxon>
        <taxon>Arundinoideae</taxon>
        <taxon>Arundineae</taxon>
        <taxon>Arundo</taxon>
    </lineage>
</organism>
<accession>A0A0A8YYI1</accession>
<protein>
    <submittedName>
        <fullName evidence="1">Uncharacterized protein</fullName>
    </submittedName>
</protein>
<sequence length="19" mass="2274">MEIIGSYLLLICRTKFLLF</sequence>
<dbReference type="AlphaFoldDB" id="A0A0A8YYI1"/>
<name>A0A0A8YYI1_ARUDO</name>
<dbReference type="EMBL" id="GBRH01268345">
    <property type="protein sequence ID" value="JAD29550.1"/>
    <property type="molecule type" value="Transcribed_RNA"/>
</dbReference>
<evidence type="ECO:0000313" key="1">
    <source>
        <dbReference type="EMBL" id="JAD29550.1"/>
    </source>
</evidence>
<reference evidence="1" key="1">
    <citation type="submission" date="2014-09" db="EMBL/GenBank/DDBJ databases">
        <authorList>
            <person name="Magalhaes I.L.F."/>
            <person name="Oliveira U."/>
            <person name="Santos F.R."/>
            <person name="Vidigal T.H.D.A."/>
            <person name="Brescovit A.D."/>
            <person name="Santos A.J."/>
        </authorList>
    </citation>
    <scope>NUCLEOTIDE SEQUENCE</scope>
    <source>
        <tissue evidence="1">Shoot tissue taken approximately 20 cm above the soil surface</tissue>
    </source>
</reference>
<proteinExistence type="predicted"/>
<reference evidence="1" key="2">
    <citation type="journal article" date="2015" name="Data Brief">
        <title>Shoot transcriptome of the giant reed, Arundo donax.</title>
        <authorList>
            <person name="Barrero R.A."/>
            <person name="Guerrero F.D."/>
            <person name="Moolhuijzen P."/>
            <person name="Goolsby J.A."/>
            <person name="Tidwell J."/>
            <person name="Bellgard S.E."/>
            <person name="Bellgard M.I."/>
        </authorList>
    </citation>
    <scope>NUCLEOTIDE SEQUENCE</scope>
    <source>
        <tissue evidence="1">Shoot tissue taken approximately 20 cm above the soil surface</tissue>
    </source>
</reference>